<feature type="region of interest" description="Disordered" evidence="1">
    <location>
        <begin position="108"/>
        <end position="138"/>
    </location>
</feature>
<keyword evidence="3" id="KW-1185">Reference proteome</keyword>
<dbReference type="EMBL" id="JARBDR010000644">
    <property type="protein sequence ID" value="KAJ8309639.1"/>
    <property type="molecule type" value="Genomic_DNA"/>
</dbReference>
<dbReference type="Proteomes" id="UP001217089">
    <property type="component" value="Unassembled WGS sequence"/>
</dbReference>
<protein>
    <submittedName>
        <fullName evidence="2">Uncharacterized protein</fullName>
    </submittedName>
</protein>
<comment type="caution">
    <text evidence="2">The sequence shown here is derived from an EMBL/GenBank/DDBJ whole genome shotgun (WGS) entry which is preliminary data.</text>
</comment>
<organism evidence="2 3">
    <name type="scientific">Tegillarca granosa</name>
    <name type="common">Malaysian cockle</name>
    <name type="synonym">Anadara granosa</name>
    <dbReference type="NCBI Taxonomy" id="220873"/>
    <lineage>
        <taxon>Eukaryota</taxon>
        <taxon>Metazoa</taxon>
        <taxon>Spiralia</taxon>
        <taxon>Lophotrochozoa</taxon>
        <taxon>Mollusca</taxon>
        <taxon>Bivalvia</taxon>
        <taxon>Autobranchia</taxon>
        <taxon>Pteriomorphia</taxon>
        <taxon>Arcoida</taxon>
        <taxon>Arcoidea</taxon>
        <taxon>Arcidae</taxon>
        <taxon>Tegillarca</taxon>
    </lineage>
</organism>
<evidence type="ECO:0000313" key="3">
    <source>
        <dbReference type="Proteomes" id="UP001217089"/>
    </source>
</evidence>
<proteinExistence type="predicted"/>
<evidence type="ECO:0000256" key="1">
    <source>
        <dbReference type="SAM" id="MobiDB-lite"/>
    </source>
</evidence>
<reference evidence="2 3" key="1">
    <citation type="submission" date="2022-12" db="EMBL/GenBank/DDBJ databases">
        <title>Chromosome-level genome of Tegillarca granosa.</title>
        <authorList>
            <person name="Kim J."/>
        </authorList>
    </citation>
    <scope>NUCLEOTIDE SEQUENCE [LARGE SCALE GENOMIC DNA]</scope>
    <source>
        <strain evidence="2">Teg-2019</strain>
        <tissue evidence="2">Adductor muscle</tissue>
    </source>
</reference>
<sequence length="219" mass="24864">MSLESLKRATKDDHPDLQDIRQGMCRIDGLEKSISGIHSDLWGSEGIGDSLKHVAQQAEDNNLDVTQLYKDNKALKTDVEILKSLVIRLDRKVTEESNEITDLRKSEQENLAIDLKGGNKRETRPHRNSPKPNPNGTPKAIAAKLVDRGAKDEILKAQKAKRTQNVNIPFRITPQSPLEIFEKLYEISSAYREQNINTKVVKDKLIFTNGSMYRDKLYI</sequence>
<evidence type="ECO:0000313" key="2">
    <source>
        <dbReference type="EMBL" id="KAJ8309639.1"/>
    </source>
</evidence>
<accession>A0ABQ9EWT2</accession>
<gene>
    <name evidence="2" type="ORF">KUTeg_012808</name>
</gene>
<name>A0ABQ9EWT2_TEGGR</name>